<comment type="similarity">
    <text evidence="1">Belongs to the TolB family.</text>
</comment>
<accession>A0A6J4KRN1</accession>
<organism evidence="3">
    <name type="scientific">uncultured Cytophagales bacterium</name>
    <dbReference type="NCBI Taxonomy" id="158755"/>
    <lineage>
        <taxon>Bacteria</taxon>
        <taxon>Pseudomonadati</taxon>
        <taxon>Bacteroidota</taxon>
        <taxon>Sphingobacteriia</taxon>
        <taxon>Sphingobacteriales</taxon>
        <taxon>environmental samples</taxon>
    </lineage>
</organism>
<keyword evidence="2" id="KW-0732">Signal</keyword>
<dbReference type="InterPro" id="IPR011659">
    <property type="entry name" value="WD40"/>
</dbReference>
<evidence type="ECO:0000313" key="3">
    <source>
        <dbReference type="EMBL" id="CAA9313098.1"/>
    </source>
</evidence>
<evidence type="ECO:0000256" key="1">
    <source>
        <dbReference type="ARBA" id="ARBA00009820"/>
    </source>
</evidence>
<dbReference type="Gene3D" id="2.120.10.30">
    <property type="entry name" value="TolB, C-terminal domain"/>
    <property type="match status" value="1"/>
</dbReference>
<proteinExistence type="inferred from homology"/>
<name>A0A6J4KRN1_9SPHI</name>
<dbReference type="PANTHER" id="PTHR36842:SF1">
    <property type="entry name" value="PROTEIN TOLB"/>
    <property type="match status" value="1"/>
</dbReference>
<evidence type="ECO:0000256" key="2">
    <source>
        <dbReference type="SAM" id="SignalP"/>
    </source>
</evidence>
<gene>
    <name evidence="3" type="ORF">AVDCRST_MAG56-6431</name>
</gene>
<dbReference type="Pfam" id="PF07676">
    <property type="entry name" value="PD40"/>
    <property type="match status" value="1"/>
</dbReference>
<dbReference type="SUPFAM" id="SSF82171">
    <property type="entry name" value="DPP6 N-terminal domain-like"/>
    <property type="match status" value="1"/>
</dbReference>
<dbReference type="PANTHER" id="PTHR36842">
    <property type="entry name" value="PROTEIN TOLB HOMOLOG"/>
    <property type="match status" value="1"/>
</dbReference>
<feature type="chain" id="PRO_5027039672" description="TolB protein, periplasmic protein involved in the tonb-independent uptake of group A colicins" evidence="2">
    <location>
        <begin position="22"/>
        <end position="956"/>
    </location>
</feature>
<dbReference type="AlphaFoldDB" id="A0A6J4KRN1"/>
<protein>
    <recommendedName>
        <fullName evidence="4">TolB protein, periplasmic protein involved in the tonb-independent uptake of group A colicins</fullName>
    </recommendedName>
</protein>
<reference evidence="3" key="1">
    <citation type="submission" date="2020-02" db="EMBL/GenBank/DDBJ databases">
        <authorList>
            <person name="Meier V. D."/>
        </authorList>
    </citation>
    <scope>NUCLEOTIDE SEQUENCE</scope>
    <source>
        <strain evidence="3">AVDCRST_MAG56</strain>
    </source>
</reference>
<evidence type="ECO:0008006" key="4">
    <source>
        <dbReference type="Google" id="ProtNLM"/>
    </source>
</evidence>
<dbReference type="InterPro" id="IPR011042">
    <property type="entry name" value="6-blade_b-propeller_TolB-like"/>
</dbReference>
<dbReference type="EMBL" id="CADCTQ010000529">
    <property type="protein sequence ID" value="CAA9313098.1"/>
    <property type="molecule type" value="Genomic_DNA"/>
</dbReference>
<feature type="signal peptide" evidence="2">
    <location>
        <begin position="1"/>
        <end position="21"/>
    </location>
</feature>
<sequence length="956" mass="108682">MRNLALLAGLLAFLPAFRAFCQTQPILDQNPARIKWFQVSTPRFRVIFPEGFDREALRTANTLQHIYTPVSRTLGREPRPISIVLQNQTAVSNGFVTLTPRRSEFFTTPPQDFTLLGNNDWLDLLAVHEFRHVVQYDKALTGFSRGLYYLFGNNGLSLVSTTVPSWFWEGDAVGTETALTGGGRGRIPAFDVALRTQLLTRGPFSYSKAYLRSYKDFVPNHYVLGYFMTTYLKRHYGAEAWGRILTRTYNVPFQPFRFSWAIRKETGMKVETLYRQTVRELDSLWTGQGTGLPEKSAVTALPTDRNKVFTNYEYPQYLSDGRILAQKSGLAHIDQFVTLGREGGEQKVYVPGFLSESVTLSVAADRLVWTERAFDPRWGLRDYSVMKVYDLRTRQKRQISRQTRLGAPAFSPDGKQIVAVRVLPSNAYNLVLLDGETGRELKTFENPENAFYTAPRFTPDGGAVVVVKRIREGKTIERINVQTGERRDLVPYTGLNLSNPVAHGDYVYFNSPRNGIDNIFAVHVPTGRQYQVTDRQFGAYNATLSPDGREMAFQDFTPAGFRIATQPVDTAAWTPLENVTDRTVAYYQPLIAQEGGHSILDDVPRAKLPVRRYRQWKQLFNPYSWGPLVSSSGEALEVSLASQDLLSTTLANVGYGYDANQNTGRFFANLSYQGWYPVLDATFSSGMRQTAVTINNVRQDPDTTFRDAWRENRFSAGVRLPFNFTRSKYSESLSLGAFVNVTDVSGYGLPVRFYSETGNGTLYDTRYSLTYNRLIKTAPRDVLPRWGQSLSLYFRHTPFRGDYSGRIFTAQAGLLLPGLGRHHGLWLRGGYQQEDLRRTARNYRFPTTLLFPRGFLYQSFEHFVKGSADYRLPILYPDLAFWRLAYLQRIKGNLFFDAGQGVAEGRTRNFYSLGLDLTADFNVLRLLPQLEVGFRTYYLPQTGKVGFEFLVLDIGF</sequence>